<dbReference type="SUPFAM" id="SSF52113">
    <property type="entry name" value="BRCT domain"/>
    <property type="match status" value="1"/>
</dbReference>
<dbReference type="Proteomes" id="UP001362999">
    <property type="component" value="Unassembled WGS sequence"/>
</dbReference>
<name>A0AAW0DYS6_9AGAR</name>
<feature type="region of interest" description="Disordered" evidence="1">
    <location>
        <begin position="394"/>
        <end position="452"/>
    </location>
</feature>
<dbReference type="CDD" id="cd00027">
    <property type="entry name" value="BRCT"/>
    <property type="match status" value="1"/>
</dbReference>
<accession>A0AAW0DYS6</accession>
<feature type="compositionally biased region" description="Polar residues" evidence="1">
    <location>
        <begin position="432"/>
        <end position="441"/>
    </location>
</feature>
<dbReference type="Gene3D" id="3.40.50.10190">
    <property type="entry name" value="BRCT domain"/>
    <property type="match status" value="1"/>
</dbReference>
<comment type="caution">
    <text evidence="3">The sequence shown here is derived from an EMBL/GenBank/DDBJ whole genome shotgun (WGS) entry which is preliminary data.</text>
</comment>
<dbReference type="Gene3D" id="1.10.10.60">
    <property type="entry name" value="Homeodomain-like"/>
    <property type="match status" value="1"/>
</dbReference>
<organism evidence="3 4">
    <name type="scientific">Favolaschia claudopus</name>
    <dbReference type="NCBI Taxonomy" id="2862362"/>
    <lineage>
        <taxon>Eukaryota</taxon>
        <taxon>Fungi</taxon>
        <taxon>Dikarya</taxon>
        <taxon>Basidiomycota</taxon>
        <taxon>Agaricomycotina</taxon>
        <taxon>Agaricomycetes</taxon>
        <taxon>Agaricomycetidae</taxon>
        <taxon>Agaricales</taxon>
        <taxon>Marasmiineae</taxon>
        <taxon>Mycenaceae</taxon>
        <taxon>Favolaschia</taxon>
    </lineage>
</organism>
<protein>
    <recommendedName>
        <fullName evidence="2">BRCT domain-containing protein</fullName>
    </recommendedName>
</protein>
<feature type="compositionally biased region" description="Low complexity" evidence="1">
    <location>
        <begin position="131"/>
        <end position="147"/>
    </location>
</feature>
<feature type="domain" description="BRCT" evidence="2">
    <location>
        <begin position="34"/>
        <end position="93"/>
    </location>
</feature>
<feature type="compositionally biased region" description="Polar residues" evidence="1">
    <location>
        <begin position="260"/>
        <end position="277"/>
    </location>
</feature>
<dbReference type="EMBL" id="JAWWNJ010000004">
    <property type="protein sequence ID" value="KAK7057222.1"/>
    <property type="molecule type" value="Genomic_DNA"/>
</dbReference>
<evidence type="ECO:0000256" key="1">
    <source>
        <dbReference type="SAM" id="MobiDB-lite"/>
    </source>
</evidence>
<evidence type="ECO:0000259" key="2">
    <source>
        <dbReference type="PROSITE" id="PS50172"/>
    </source>
</evidence>
<dbReference type="Pfam" id="PF16589">
    <property type="entry name" value="BRCT_2"/>
    <property type="match status" value="1"/>
</dbReference>
<evidence type="ECO:0000313" key="3">
    <source>
        <dbReference type="EMBL" id="KAK7057222.1"/>
    </source>
</evidence>
<keyword evidence="4" id="KW-1185">Reference proteome</keyword>
<sequence>MAPGNAVDNADTTLFLDPMLGVPLAFYLDKDIHDRQSLVDQVKKHGGSVSQGYSGVTYILVDPHKRSGQNLYRQYANKKGKVVLDARWIRECINTAALQTFATNWAGCKVNGTETQIQESPPPRARTRQVEQSQHQEPPSQQQQPIQQPPLHIEHPTHYTFQSYVPPIAPPPQQAWQGSSAIAPEQTHLPQSHMLHRTAATEYRPDTTAAWNHYSQPAASVNPAPNEQYDYSRFRQDETSWTTADNATYYDPGPSYVQPYPSTSYMEDQTTPESGPSNLPPDTAEKPRGRKRARSTGNAGTTTLVANRDPPARSPTPPTRVVRSTYGGNLFTADDVEYLKKYIDYCHEQGLVLSLREICERIAVKAPHHTFYSWRRYCNKHQIRLGGYTMNIDRSVSPNADGDDDDESELPIPQPAPSGRPPGGSIHHLVHTDTTAPRNRSPTPPRALFRSTTGKGVAFTDDDITFLVRFMEYRRSQGKLDMVAFWKDVAAKAPHHSRASWMKFWRRHKHELERSETDAPLPLPPEKKMRYSRADDILLAKHFVNKREGKSDQIFQAFARMYPHHPWKGWQEHHRIHKAKIDHFIQRLANGETLEDEEADAV</sequence>
<feature type="compositionally biased region" description="Polar residues" evidence="1">
    <location>
        <begin position="295"/>
        <end position="305"/>
    </location>
</feature>
<gene>
    <name evidence="3" type="ORF">R3P38DRAFT_2840037</name>
</gene>
<reference evidence="3 4" key="1">
    <citation type="journal article" date="2024" name="J Genomics">
        <title>Draft genome sequencing and assembly of Favolaschia claudopus CIRM-BRFM 2984 isolated from oak limbs.</title>
        <authorList>
            <person name="Navarro D."/>
            <person name="Drula E."/>
            <person name="Chaduli D."/>
            <person name="Cazenave R."/>
            <person name="Ahrendt S."/>
            <person name="Wang J."/>
            <person name="Lipzen A."/>
            <person name="Daum C."/>
            <person name="Barry K."/>
            <person name="Grigoriev I.V."/>
            <person name="Favel A."/>
            <person name="Rosso M.N."/>
            <person name="Martin F."/>
        </authorList>
    </citation>
    <scope>NUCLEOTIDE SEQUENCE [LARGE SCALE GENOMIC DNA]</scope>
    <source>
        <strain evidence="3 4">CIRM-BRFM 2984</strain>
    </source>
</reference>
<feature type="region of interest" description="Disordered" evidence="1">
    <location>
        <begin position="243"/>
        <end position="320"/>
    </location>
</feature>
<dbReference type="AlphaFoldDB" id="A0AAW0DYS6"/>
<evidence type="ECO:0000313" key="4">
    <source>
        <dbReference type="Proteomes" id="UP001362999"/>
    </source>
</evidence>
<dbReference type="InterPro" id="IPR001357">
    <property type="entry name" value="BRCT_dom"/>
</dbReference>
<dbReference type="InterPro" id="IPR036420">
    <property type="entry name" value="BRCT_dom_sf"/>
</dbReference>
<feature type="region of interest" description="Disordered" evidence="1">
    <location>
        <begin position="113"/>
        <end position="147"/>
    </location>
</feature>
<proteinExistence type="predicted"/>
<dbReference type="PROSITE" id="PS50172">
    <property type="entry name" value="BRCT"/>
    <property type="match status" value="1"/>
</dbReference>